<dbReference type="EMBL" id="SEYY01018835">
    <property type="protein sequence ID" value="KAB7498933.1"/>
    <property type="molecule type" value="Genomic_DNA"/>
</dbReference>
<feature type="region of interest" description="Disordered" evidence="3">
    <location>
        <begin position="292"/>
        <end position="314"/>
    </location>
</feature>
<keyword evidence="5" id="KW-1185">Reference proteome</keyword>
<dbReference type="PANTHER" id="PTHR15574:SF39">
    <property type="entry name" value="DDB1- AND CUL4-ASSOCIATED FACTOR 6"/>
    <property type="match status" value="1"/>
</dbReference>
<name>A0A5N5SXI9_9CRUS</name>
<dbReference type="GO" id="GO:0045944">
    <property type="term" value="P:positive regulation of transcription by RNA polymerase II"/>
    <property type="evidence" value="ECO:0007669"/>
    <property type="project" value="TreeGrafter"/>
</dbReference>
<dbReference type="OrthoDB" id="4869960at2759"/>
<gene>
    <name evidence="4" type="primary">DCAF6</name>
    <name evidence="4" type="ORF">Anas_09123</name>
</gene>
<dbReference type="SUPFAM" id="SSF50978">
    <property type="entry name" value="WD40 repeat-like"/>
    <property type="match status" value="1"/>
</dbReference>
<dbReference type="InterPro" id="IPR045151">
    <property type="entry name" value="DCAF8"/>
</dbReference>
<proteinExistence type="predicted"/>
<keyword evidence="2" id="KW-0677">Repeat</keyword>
<feature type="non-terminal residue" evidence="4">
    <location>
        <position position="734"/>
    </location>
</feature>
<feature type="compositionally biased region" description="Low complexity" evidence="3">
    <location>
        <begin position="396"/>
        <end position="409"/>
    </location>
</feature>
<feature type="compositionally biased region" description="Polar residues" evidence="3">
    <location>
        <begin position="502"/>
        <end position="523"/>
    </location>
</feature>
<dbReference type="Gene3D" id="2.130.10.10">
    <property type="entry name" value="YVTN repeat-like/Quinoprotein amine dehydrogenase"/>
    <property type="match status" value="2"/>
</dbReference>
<evidence type="ECO:0000313" key="5">
    <source>
        <dbReference type="Proteomes" id="UP000326759"/>
    </source>
</evidence>
<sequence>MSPIFSFDIGNETFLQRMSILETLDIHRGCVNSVVWDDSGEYLLSGSDDQQLIISKPWSGRAVRKLRTSHRANIFSAKFIPYSSNNQIISCSGDGILIYTDLNQYDETYDCRYTCHVGTCYDVITVPSDPYSFLSCGEDGTVRWFDLRIKTSCLSHECKEDILLNMGRAVTAIAVNPLAHFELAVATQDSTIHIYDRRMLGTKAHDSYLAESNKAILMRLKPESLEGKKHRVTSLRYNSRGDQVLASYSSDYLYLFDTKNFKEVSFDGASGQEPHSETDSEPTLKRLRLRGDWSDTGPQAVPQGEMASQAEDVGQARPTLQSTLMQRMTDILSRMLHAPHRGASGRRSGSSDGDRNAGGGDQQRAEDGGGHMASVGEIVPGFEGSNDDSAVSRETSSAPASIASPADSSFNQPRLSDPSILQSFNNNQDNLEPMSLSGSPDTEELMPEDESQGFVIDETGQESLAISGLQQEEQASVISLPENTAAITTVTTSTPIATTGIQDNSVSHSHTSNIDAVSNSLPCNSREDRNAESEHTLNTPTVSTSSANKPEMRREESESSVPPSVNRNCRMAKLVDKVIQRKRAESANKNTKESSDRWILHGRELQQYKGHRNARTMIKEACFWGEKHVMSGSDCGRVFVWEKDTGRLVMLWEADRHVVNCLQPHPTLPVLATSGIDYDVKLWAPIRPEVCFDEEKASEIAKRNDLLLAETRDTVTVPATFMIRMLATLNQLRH</sequence>
<dbReference type="PANTHER" id="PTHR15574">
    <property type="entry name" value="WD REPEAT DOMAIN-CONTAINING FAMILY"/>
    <property type="match status" value="1"/>
</dbReference>
<feature type="region of interest" description="Disordered" evidence="3">
    <location>
        <begin position="266"/>
        <end position="285"/>
    </location>
</feature>
<dbReference type="AlphaFoldDB" id="A0A5N5SXI9"/>
<keyword evidence="1" id="KW-0853">WD repeat</keyword>
<feature type="region of interest" description="Disordered" evidence="3">
    <location>
        <begin position="498"/>
        <end position="567"/>
    </location>
</feature>
<evidence type="ECO:0000256" key="3">
    <source>
        <dbReference type="SAM" id="MobiDB-lite"/>
    </source>
</evidence>
<dbReference type="GO" id="GO:0080008">
    <property type="term" value="C:Cul4-RING E3 ubiquitin ligase complex"/>
    <property type="evidence" value="ECO:0007669"/>
    <property type="project" value="TreeGrafter"/>
</dbReference>
<dbReference type="InterPro" id="IPR036322">
    <property type="entry name" value="WD40_repeat_dom_sf"/>
</dbReference>
<feature type="compositionally biased region" description="Basic and acidic residues" evidence="3">
    <location>
        <begin position="274"/>
        <end position="285"/>
    </location>
</feature>
<feature type="compositionally biased region" description="Polar residues" evidence="3">
    <location>
        <begin position="536"/>
        <end position="548"/>
    </location>
</feature>
<dbReference type="Proteomes" id="UP000326759">
    <property type="component" value="Unassembled WGS sequence"/>
</dbReference>
<dbReference type="SMART" id="SM00320">
    <property type="entry name" value="WD40"/>
    <property type="match status" value="7"/>
</dbReference>
<evidence type="ECO:0000313" key="4">
    <source>
        <dbReference type="EMBL" id="KAB7498933.1"/>
    </source>
</evidence>
<reference evidence="4 5" key="1">
    <citation type="journal article" date="2019" name="PLoS Biol.">
        <title>Sex chromosomes control vertical transmission of feminizing Wolbachia symbionts in an isopod.</title>
        <authorList>
            <person name="Becking T."/>
            <person name="Chebbi M.A."/>
            <person name="Giraud I."/>
            <person name="Moumen B."/>
            <person name="Laverre T."/>
            <person name="Caubet Y."/>
            <person name="Peccoud J."/>
            <person name="Gilbert C."/>
            <person name="Cordaux R."/>
        </authorList>
    </citation>
    <scope>NUCLEOTIDE SEQUENCE [LARGE SCALE GENOMIC DNA]</scope>
    <source>
        <strain evidence="4">ANa2</strain>
        <tissue evidence="4">Whole body excluding digestive tract and cuticle</tissue>
    </source>
</reference>
<accession>A0A5N5SXI9</accession>
<dbReference type="Pfam" id="PF00400">
    <property type="entry name" value="WD40"/>
    <property type="match status" value="1"/>
</dbReference>
<feature type="region of interest" description="Disordered" evidence="3">
    <location>
        <begin position="339"/>
        <end position="448"/>
    </location>
</feature>
<feature type="compositionally biased region" description="Polar residues" evidence="3">
    <location>
        <begin position="410"/>
        <end position="440"/>
    </location>
</feature>
<feature type="compositionally biased region" description="Basic and acidic residues" evidence="3">
    <location>
        <begin position="525"/>
        <end position="535"/>
    </location>
</feature>
<evidence type="ECO:0000256" key="2">
    <source>
        <dbReference type="ARBA" id="ARBA00022737"/>
    </source>
</evidence>
<comment type="caution">
    <text evidence="4">The sequence shown here is derived from an EMBL/GenBank/DDBJ whole genome shotgun (WGS) entry which is preliminary data.</text>
</comment>
<evidence type="ECO:0000256" key="1">
    <source>
        <dbReference type="ARBA" id="ARBA00022574"/>
    </source>
</evidence>
<dbReference type="InterPro" id="IPR001680">
    <property type="entry name" value="WD40_rpt"/>
</dbReference>
<dbReference type="GO" id="GO:0005737">
    <property type="term" value="C:cytoplasm"/>
    <property type="evidence" value="ECO:0007669"/>
    <property type="project" value="TreeGrafter"/>
</dbReference>
<protein>
    <submittedName>
        <fullName evidence="4">DDB1-and CUL4-associated factor 6</fullName>
    </submittedName>
</protein>
<organism evidence="4 5">
    <name type="scientific">Armadillidium nasatum</name>
    <dbReference type="NCBI Taxonomy" id="96803"/>
    <lineage>
        <taxon>Eukaryota</taxon>
        <taxon>Metazoa</taxon>
        <taxon>Ecdysozoa</taxon>
        <taxon>Arthropoda</taxon>
        <taxon>Crustacea</taxon>
        <taxon>Multicrustacea</taxon>
        <taxon>Malacostraca</taxon>
        <taxon>Eumalacostraca</taxon>
        <taxon>Peracarida</taxon>
        <taxon>Isopoda</taxon>
        <taxon>Oniscidea</taxon>
        <taxon>Crinocheta</taxon>
        <taxon>Armadillidiidae</taxon>
        <taxon>Armadillidium</taxon>
    </lineage>
</organism>
<dbReference type="InterPro" id="IPR015943">
    <property type="entry name" value="WD40/YVTN_repeat-like_dom_sf"/>
</dbReference>